<protein>
    <submittedName>
        <fullName evidence="2">HTH domain-containing protein</fullName>
    </submittedName>
</protein>
<feature type="region of interest" description="Disordered" evidence="1">
    <location>
        <begin position="169"/>
        <end position="190"/>
    </location>
</feature>
<reference evidence="2 3" key="2">
    <citation type="journal article" date="2022" name="Arch. Microbiol.">
        <title>Rhodococcus pseudokoreensis sp. nov. isolated from the rhizosphere of young M26 apple rootstocks.</title>
        <authorList>
            <person name="Kampfer P."/>
            <person name="Glaeser S.P."/>
            <person name="Blom J."/>
            <person name="Wolf J."/>
            <person name="Benning S."/>
            <person name="Schloter M."/>
            <person name="Neumann-Schaal M."/>
        </authorList>
    </citation>
    <scope>NUCLEOTIDE SEQUENCE [LARGE SCALE GENOMIC DNA]</scope>
    <source>
        <strain evidence="2 3">R79</strain>
    </source>
</reference>
<accession>A0A974ZR44</accession>
<organism evidence="2 3">
    <name type="scientific">Rhodococcus pseudokoreensis</name>
    <dbReference type="NCBI Taxonomy" id="2811421"/>
    <lineage>
        <taxon>Bacteria</taxon>
        <taxon>Bacillati</taxon>
        <taxon>Actinomycetota</taxon>
        <taxon>Actinomycetes</taxon>
        <taxon>Mycobacteriales</taxon>
        <taxon>Nocardiaceae</taxon>
        <taxon>Rhodococcus</taxon>
    </lineage>
</organism>
<gene>
    <name evidence="2" type="ORF">JWS13_00515</name>
</gene>
<evidence type="ECO:0000313" key="2">
    <source>
        <dbReference type="EMBL" id="QSE87219.1"/>
    </source>
</evidence>
<feature type="compositionally biased region" description="Basic and acidic residues" evidence="1">
    <location>
        <begin position="1"/>
        <end position="14"/>
    </location>
</feature>
<geneLocation type="plasmid" evidence="2 3">
    <name>unnamed5</name>
</geneLocation>
<reference evidence="2 3" key="1">
    <citation type="journal article" date="2021" name="Microbiol. Resour. Announc.">
        <title>Complete Genome Sequences of Two Rhodococcus sp. Strains with Large and Linear Chromosomes, Isolated from Apple Rhizosphere.</title>
        <authorList>
            <person name="Benning S."/>
            <person name="Brugnone N."/>
            <person name="Siani R."/>
            <person name="Kublik S."/>
            <person name="Schloter M."/>
            <person name="Rad V."/>
        </authorList>
    </citation>
    <scope>NUCLEOTIDE SEQUENCE [LARGE SCALE GENOMIC DNA]</scope>
    <source>
        <strain evidence="2 3">R79</strain>
    </source>
</reference>
<dbReference type="InterPro" id="IPR036388">
    <property type="entry name" value="WH-like_DNA-bd_sf"/>
</dbReference>
<dbReference type="InterPro" id="IPR036390">
    <property type="entry name" value="WH_DNA-bd_sf"/>
</dbReference>
<feature type="region of interest" description="Disordered" evidence="1">
    <location>
        <begin position="1"/>
        <end position="23"/>
    </location>
</feature>
<evidence type="ECO:0000313" key="3">
    <source>
        <dbReference type="Proteomes" id="UP000662986"/>
    </source>
</evidence>
<keyword evidence="2" id="KW-0614">Plasmid</keyword>
<dbReference type="Gene3D" id="1.10.10.10">
    <property type="entry name" value="Winged helix-like DNA-binding domain superfamily/Winged helix DNA-binding domain"/>
    <property type="match status" value="1"/>
</dbReference>
<dbReference type="SUPFAM" id="SSF46785">
    <property type="entry name" value="Winged helix' DNA-binding domain"/>
    <property type="match status" value="1"/>
</dbReference>
<evidence type="ECO:0000256" key="1">
    <source>
        <dbReference type="SAM" id="MobiDB-lite"/>
    </source>
</evidence>
<proteinExistence type="predicted"/>
<keyword evidence="3" id="KW-1185">Reference proteome</keyword>
<dbReference type="Proteomes" id="UP000662986">
    <property type="component" value="Plasmid unnamed5"/>
</dbReference>
<name>A0A974ZR44_9NOCA</name>
<sequence length="262" mass="28434">MKGDEVDEASDTRGPRRNLLPRNRQRERVLRMVREHEGAVDAAELASQIGVHVTTVRFHLDALCDDGAITRTRMNRPGAGRPRTGYLAIEERVDYRTLADVLAMELGQTVQTRARRAQHAGHEWAVRMAASRRAGTGDGGHTPESDDDDALDHAAARTTDAFARMGFGPELVSAAGPPTPPSADSGGPAGERERIIRLHACPVRDLARSHPEVVCGVHRGLLQGLLDTSATEGDRKPHRPDISAHLEPFVEPELCVARLVAG</sequence>
<dbReference type="EMBL" id="CP070614">
    <property type="protein sequence ID" value="QSE87219.1"/>
    <property type="molecule type" value="Genomic_DNA"/>
</dbReference>